<organism evidence="3 4">
    <name type="scientific">Alloalcanivorax gelatiniphagus</name>
    <dbReference type="NCBI Taxonomy" id="1194167"/>
    <lineage>
        <taxon>Bacteria</taxon>
        <taxon>Pseudomonadati</taxon>
        <taxon>Pseudomonadota</taxon>
        <taxon>Gammaproteobacteria</taxon>
        <taxon>Oceanospirillales</taxon>
        <taxon>Alcanivoracaceae</taxon>
        <taxon>Alloalcanivorax</taxon>
    </lineage>
</organism>
<dbReference type="InterPro" id="IPR045748">
    <property type="entry name" value="DcaP"/>
</dbReference>
<dbReference type="Proteomes" id="UP000739180">
    <property type="component" value="Unassembled WGS sequence"/>
</dbReference>
<sequence>MNNSLRLGVLIAFAGFAAAPLARADDSDLNQRLERLEQQVQALKQQINDRELESSLSPAGRPDTISRLGSGSAAWPPTSGGNDGVEVKAHGFIKLDGIYDFHGVGNRDQFVTASIPTRGGGGDDHFGFHAKQSRIGVEILDHDSDSRGALEVDWFGSSDGYELQLRHAYFQVSRLYAGYGFSNFMDIDAFPDTLDNEGPGASAYRLQAGVLYRQPLGEHNALLFSLEDPDTELYGGNGENSAPDLVVAYKNENDRGHLKLSLVGRRLSDGSDSRLVAAAGLTGTVALAGQTLSFGGYTGEGFAHYLSDVSDSGYDAVVDGDGDVEPLRASGGYLGVTHPWSDRLRSTWVAGSLRLERNALLAGDEFRASRYGSANLVWDYNDRLTTGIEVLRGRNQDQQGETGYATRVQASLTYVFLK</sequence>
<accession>A0ABY2XHI9</accession>
<feature type="chain" id="PRO_5047036084" evidence="2">
    <location>
        <begin position="25"/>
        <end position="418"/>
    </location>
</feature>
<proteinExistence type="predicted"/>
<keyword evidence="2" id="KW-0732">Signal</keyword>
<name>A0ABY2XHI9_9GAMM</name>
<feature type="signal peptide" evidence="2">
    <location>
        <begin position="1"/>
        <end position="24"/>
    </location>
</feature>
<protein>
    <submittedName>
        <fullName evidence="3">Carbohydrate porin</fullName>
    </submittedName>
</protein>
<dbReference type="Pfam" id="PF19577">
    <property type="entry name" value="DcaP"/>
    <property type="match status" value="1"/>
</dbReference>
<evidence type="ECO:0000313" key="3">
    <source>
        <dbReference type="EMBL" id="TMW11216.1"/>
    </source>
</evidence>
<evidence type="ECO:0000256" key="1">
    <source>
        <dbReference type="SAM" id="MobiDB-lite"/>
    </source>
</evidence>
<keyword evidence="4" id="KW-1185">Reference proteome</keyword>
<reference evidence="3 4" key="1">
    <citation type="submission" date="2019-05" db="EMBL/GenBank/DDBJ databases">
        <title>Genome of Alcanivorax gelatiniphagus, an oil degrading marine bacteria.</title>
        <authorList>
            <person name="Kwon K.K."/>
        </authorList>
    </citation>
    <scope>NUCLEOTIDE SEQUENCE [LARGE SCALE GENOMIC DNA]</scope>
    <source>
        <strain evidence="3 4">MEBiC 08158</strain>
    </source>
</reference>
<dbReference type="RefSeq" id="WP_138773316.1">
    <property type="nucleotide sequence ID" value="NZ_JBHSSX010000023.1"/>
</dbReference>
<gene>
    <name evidence="3" type="ORF">FGS76_14235</name>
</gene>
<evidence type="ECO:0000313" key="4">
    <source>
        <dbReference type="Proteomes" id="UP000739180"/>
    </source>
</evidence>
<comment type="caution">
    <text evidence="3">The sequence shown here is derived from an EMBL/GenBank/DDBJ whole genome shotgun (WGS) entry which is preliminary data.</text>
</comment>
<feature type="region of interest" description="Disordered" evidence="1">
    <location>
        <begin position="47"/>
        <end position="80"/>
    </location>
</feature>
<dbReference type="EMBL" id="VCQT01000044">
    <property type="protein sequence ID" value="TMW11216.1"/>
    <property type="molecule type" value="Genomic_DNA"/>
</dbReference>
<evidence type="ECO:0000256" key="2">
    <source>
        <dbReference type="SAM" id="SignalP"/>
    </source>
</evidence>
<dbReference type="SUPFAM" id="SSF56935">
    <property type="entry name" value="Porins"/>
    <property type="match status" value="1"/>
</dbReference>